<protein>
    <submittedName>
        <fullName evidence="2">Uncharacterized protein</fullName>
    </submittedName>
</protein>
<sequence>MVLSIHVFSALLPPGATKRLAAPPLLRDFGTGAPVIIAIVGIGVVDVELVAVEIGVRNIAVGVPGARYII</sequence>
<dbReference type="Proteomes" id="UP000178774">
    <property type="component" value="Unassembled WGS sequence"/>
</dbReference>
<feature type="transmembrane region" description="Helical" evidence="1">
    <location>
        <begin position="31"/>
        <end position="52"/>
    </location>
</feature>
<evidence type="ECO:0000313" key="3">
    <source>
        <dbReference type="Proteomes" id="UP000178774"/>
    </source>
</evidence>
<proteinExistence type="predicted"/>
<keyword evidence="1" id="KW-0472">Membrane</keyword>
<comment type="caution">
    <text evidence="2">The sequence shown here is derived from an EMBL/GenBank/DDBJ whole genome shotgun (WGS) entry which is preliminary data.</text>
</comment>
<keyword evidence="1" id="KW-1133">Transmembrane helix</keyword>
<name>A0A1G2HSG1_9BACT</name>
<gene>
    <name evidence="2" type="ORF">A2822_02805</name>
</gene>
<keyword evidence="1" id="KW-0812">Transmembrane</keyword>
<dbReference type="EMBL" id="MHOP01000023">
    <property type="protein sequence ID" value="OGZ65417.1"/>
    <property type="molecule type" value="Genomic_DNA"/>
</dbReference>
<reference evidence="2 3" key="1">
    <citation type="journal article" date="2016" name="Nat. Commun.">
        <title>Thousands of microbial genomes shed light on interconnected biogeochemical processes in an aquifer system.</title>
        <authorList>
            <person name="Anantharaman K."/>
            <person name="Brown C.T."/>
            <person name="Hug L.A."/>
            <person name="Sharon I."/>
            <person name="Castelle C.J."/>
            <person name="Probst A.J."/>
            <person name="Thomas B.C."/>
            <person name="Singh A."/>
            <person name="Wilkins M.J."/>
            <person name="Karaoz U."/>
            <person name="Brodie E.L."/>
            <person name="Williams K.H."/>
            <person name="Hubbard S.S."/>
            <person name="Banfield J.F."/>
        </authorList>
    </citation>
    <scope>NUCLEOTIDE SEQUENCE [LARGE SCALE GENOMIC DNA]</scope>
</reference>
<evidence type="ECO:0000256" key="1">
    <source>
        <dbReference type="SAM" id="Phobius"/>
    </source>
</evidence>
<dbReference type="AlphaFoldDB" id="A0A1G2HSG1"/>
<evidence type="ECO:0000313" key="2">
    <source>
        <dbReference type="EMBL" id="OGZ65417.1"/>
    </source>
</evidence>
<accession>A0A1G2HSG1</accession>
<organism evidence="2 3">
    <name type="scientific">Candidatus Staskawiczbacteria bacterium RIFCSPHIGHO2_01_FULL_41_41</name>
    <dbReference type="NCBI Taxonomy" id="1802203"/>
    <lineage>
        <taxon>Bacteria</taxon>
        <taxon>Candidatus Staskawicziibacteriota</taxon>
    </lineage>
</organism>